<gene>
    <name evidence="1" type="ORF">S100892_01572</name>
</gene>
<evidence type="ECO:0000313" key="1">
    <source>
        <dbReference type="EMBL" id="ARW20117.1"/>
    </source>
</evidence>
<dbReference type="Proteomes" id="UP000196118">
    <property type="component" value="Chromosome"/>
</dbReference>
<evidence type="ECO:0000313" key="2">
    <source>
        <dbReference type="Proteomes" id="UP000196118"/>
    </source>
</evidence>
<accession>A0A1Y0W017</accession>
<sequence length="62" mass="7448">MRDYLQLLNDLKDGSIKELKITAEEFQDFQPRFMEFPERKQVIGKTDRGGVVVYHFERIKDK</sequence>
<dbReference type="AlphaFoldDB" id="A0A1Y0W017"/>
<dbReference type="EMBL" id="CP021474">
    <property type="protein sequence ID" value="ARW20117.1"/>
    <property type="molecule type" value="Genomic_DNA"/>
</dbReference>
<reference evidence="1 2" key="1">
    <citation type="submission" date="2017-05" db="EMBL/GenBank/DDBJ databases">
        <title>Genome sequence of Pediococcus pentosaceus strain SRCM100892.</title>
        <authorList>
            <person name="Cho S.H."/>
        </authorList>
    </citation>
    <scope>NUCLEOTIDE SEQUENCE [LARGE SCALE GENOMIC DNA]</scope>
    <source>
        <strain evidence="1 2">SRCM100892</strain>
    </source>
</reference>
<proteinExistence type="predicted"/>
<organism evidence="1 2">
    <name type="scientific">Pediococcus pentosaceus</name>
    <dbReference type="NCBI Taxonomy" id="1255"/>
    <lineage>
        <taxon>Bacteria</taxon>
        <taxon>Bacillati</taxon>
        <taxon>Bacillota</taxon>
        <taxon>Bacilli</taxon>
        <taxon>Lactobacillales</taxon>
        <taxon>Lactobacillaceae</taxon>
        <taxon>Pediococcus</taxon>
    </lineage>
</organism>
<protein>
    <submittedName>
        <fullName evidence="1">Uncharacterized protein</fullName>
    </submittedName>
</protein>
<name>A0A1Y0W017_PEDPE</name>